<dbReference type="Proteomes" id="UP000034810">
    <property type="component" value="Unassembled WGS sequence"/>
</dbReference>
<proteinExistence type="predicted"/>
<reference evidence="1 2" key="1">
    <citation type="journal article" date="2015" name="Nature">
        <title>rRNA introns, odd ribosomes, and small enigmatic genomes across a large radiation of phyla.</title>
        <authorList>
            <person name="Brown C.T."/>
            <person name="Hug L.A."/>
            <person name="Thomas B.C."/>
            <person name="Sharon I."/>
            <person name="Castelle C.J."/>
            <person name="Singh A."/>
            <person name="Wilkins M.J."/>
            <person name="Williams K.H."/>
            <person name="Banfield J.F."/>
        </authorList>
    </citation>
    <scope>NUCLEOTIDE SEQUENCE [LARGE SCALE GENOMIC DNA]</scope>
</reference>
<accession>A0A0G1CA36</accession>
<dbReference type="EMBL" id="LCFA01000011">
    <property type="protein sequence ID" value="KKS82274.1"/>
    <property type="molecule type" value="Genomic_DNA"/>
</dbReference>
<gene>
    <name evidence="1" type="ORF">UV58_C0011G0028</name>
</gene>
<protein>
    <submittedName>
        <fullName evidence="1">Uncharacterized protein</fullName>
    </submittedName>
</protein>
<comment type="caution">
    <text evidence="1">The sequence shown here is derived from an EMBL/GenBank/DDBJ whole genome shotgun (WGS) entry which is preliminary data.</text>
</comment>
<evidence type="ECO:0000313" key="1">
    <source>
        <dbReference type="EMBL" id="KKS82274.1"/>
    </source>
</evidence>
<name>A0A0G1CA36_9BACT</name>
<evidence type="ECO:0000313" key="2">
    <source>
        <dbReference type="Proteomes" id="UP000034810"/>
    </source>
</evidence>
<dbReference type="AlphaFoldDB" id="A0A0G1CA36"/>
<organism evidence="1 2">
    <name type="scientific">Candidatus Wolfebacteria bacterium GW2011_GWC1_43_10</name>
    <dbReference type="NCBI Taxonomy" id="1619011"/>
    <lineage>
        <taxon>Bacteria</taxon>
        <taxon>Candidatus Wolfeibacteriota</taxon>
    </lineage>
</organism>
<sequence>MEIREYKKELERRSRTSRVYRNYQLTGLVIARILSDEKHKTLYIQLAKNINNQTLMGIARDVADRNLKKPGAYFMAILKSKKLFRNVKKHKQIKIKLRYKKRTSKKGKK</sequence>